<protein>
    <submittedName>
        <fullName evidence="1">Uncharacterized protein</fullName>
    </submittedName>
</protein>
<dbReference type="RefSeq" id="XP_018043005.1">
    <property type="nucleotide sequence ID" value="XM_018179905.1"/>
</dbReference>
<sequence length="106" mass="12176">MYKDIGGKPKLAPKKQLSVNKCLGLIRDLLHAEMVEDSFDYFRMLRQCWRLLRAASVPCQDGLIRIYGPDYIERESQRPFVIGYVLMWASSAQELGDLMPSKRPGV</sequence>
<keyword evidence="2" id="KW-1185">Reference proteome</keyword>
<dbReference type="OrthoDB" id="5238236at2759"/>
<organism evidence="1 2">
    <name type="scientific">Paraphaeosphaeria sporulosa</name>
    <dbReference type="NCBI Taxonomy" id="1460663"/>
    <lineage>
        <taxon>Eukaryota</taxon>
        <taxon>Fungi</taxon>
        <taxon>Dikarya</taxon>
        <taxon>Ascomycota</taxon>
        <taxon>Pezizomycotina</taxon>
        <taxon>Dothideomycetes</taxon>
        <taxon>Pleosporomycetidae</taxon>
        <taxon>Pleosporales</taxon>
        <taxon>Massarineae</taxon>
        <taxon>Didymosphaeriaceae</taxon>
        <taxon>Paraphaeosphaeria</taxon>
    </lineage>
</organism>
<dbReference type="STRING" id="1460663.A0A177D0I8"/>
<reference evidence="1 2" key="1">
    <citation type="submission" date="2016-05" db="EMBL/GenBank/DDBJ databases">
        <title>Comparative analysis of secretome profiles of manganese(II)-oxidizing ascomycete fungi.</title>
        <authorList>
            <consortium name="DOE Joint Genome Institute"/>
            <person name="Zeiner C.A."/>
            <person name="Purvine S.O."/>
            <person name="Zink E.M."/>
            <person name="Wu S."/>
            <person name="Pasa-Tolic L."/>
            <person name="Chaput D.L."/>
            <person name="Haridas S."/>
            <person name="Grigoriev I.V."/>
            <person name="Santelli C.M."/>
            <person name="Hansel C.M."/>
        </authorList>
    </citation>
    <scope>NUCLEOTIDE SEQUENCE [LARGE SCALE GENOMIC DNA]</scope>
    <source>
        <strain evidence="1 2">AP3s5-JAC2a</strain>
    </source>
</reference>
<name>A0A177D0I8_9PLEO</name>
<proteinExistence type="predicted"/>
<evidence type="ECO:0000313" key="2">
    <source>
        <dbReference type="Proteomes" id="UP000077069"/>
    </source>
</evidence>
<accession>A0A177D0I8</accession>
<evidence type="ECO:0000313" key="1">
    <source>
        <dbReference type="EMBL" id="OAG12640.1"/>
    </source>
</evidence>
<gene>
    <name evidence="1" type="ORF">CC84DRAFT_1171324</name>
</gene>
<dbReference type="EMBL" id="KV441548">
    <property type="protein sequence ID" value="OAG12640.1"/>
    <property type="molecule type" value="Genomic_DNA"/>
</dbReference>
<dbReference type="AlphaFoldDB" id="A0A177D0I8"/>
<dbReference type="InParanoid" id="A0A177D0I8"/>
<dbReference type="GeneID" id="28763391"/>
<dbReference type="Proteomes" id="UP000077069">
    <property type="component" value="Unassembled WGS sequence"/>
</dbReference>